<dbReference type="InterPro" id="IPR018062">
    <property type="entry name" value="HTH_AraC-typ_CS"/>
</dbReference>
<comment type="caution">
    <text evidence="6">The sequence shown here is derived from an EMBL/GenBank/DDBJ whole genome shotgun (WGS) entry which is preliminary data.</text>
</comment>
<keyword evidence="7" id="KW-1185">Reference proteome</keyword>
<dbReference type="PROSITE" id="PS01124">
    <property type="entry name" value="HTH_ARAC_FAMILY_2"/>
    <property type="match status" value="1"/>
</dbReference>
<dbReference type="Gene3D" id="1.10.10.60">
    <property type="entry name" value="Homeodomain-like"/>
    <property type="match status" value="1"/>
</dbReference>
<dbReference type="InterPro" id="IPR050204">
    <property type="entry name" value="AraC_XylS_family_regulators"/>
</dbReference>
<keyword evidence="1" id="KW-0805">Transcription regulation</keyword>
<dbReference type="EMBL" id="JACJUU010000005">
    <property type="protein sequence ID" value="MBC2769973.1"/>
    <property type="molecule type" value="Genomic_DNA"/>
</dbReference>
<dbReference type="SUPFAM" id="SSF51182">
    <property type="entry name" value="RmlC-like cupins"/>
    <property type="match status" value="1"/>
</dbReference>
<evidence type="ECO:0000256" key="3">
    <source>
        <dbReference type="ARBA" id="ARBA00023163"/>
    </source>
</evidence>
<reference evidence="6 7" key="1">
    <citation type="submission" date="2020-08" db="EMBL/GenBank/DDBJ databases">
        <title>Paraeoetvoesia sp. YC-7-48 draft genome sequence.</title>
        <authorList>
            <person name="Yao L."/>
        </authorList>
    </citation>
    <scope>NUCLEOTIDE SEQUENCE [LARGE SCALE GENOMIC DNA]</scope>
    <source>
        <strain evidence="7">YC-7-48</strain>
    </source>
</reference>
<dbReference type="SUPFAM" id="SSF46689">
    <property type="entry name" value="Homeodomain-like"/>
    <property type="match status" value="2"/>
</dbReference>
<dbReference type="Pfam" id="PF12833">
    <property type="entry name" value="HTH_18"/>
    <property type="match status" value="1"/>
</dbReference>
<dbReference type="InterPro" id="IPR011051">
    <property type="entry name" value="RmlC_Cupin_sf"/>
</dbReference>
<dbReference type="PROSITE" id="PS00041">
    <property type="entry name" value="HTH_ARAC_FAMILY_1"/>
    <property type="match status" value="1"/>
</dbReference>
<feature type="domain" description="HTH araC/xylS-type" evidence="5">
    <location>
        <begin position="223"/>
        <end position="323"/>
    </location>
</feature>
<evidence type="ECO:0000259" key="5">
    <source>
        <dbReference type="PROSITE" id="PS01124"/>
    </source>
</evidence>
<dbReference type="InterPro" id="IPR009057">
    <property type="entry name" value="Homeodomain-like_sf"/>
</dbReference>
<dbReference type="Proteomes" id="UP000545386">
    <property type="component" value="Unassembled WGS sequence"/>
</dbReference>
<dbReference type="SMART" id="SM00342">
    <property type="entry name" value="HTH_ARAC"/>
    <property type="match status" value="1"/>
</dbReference>
<evidence type="ECO:0000313" key="7">
    <source>
        <dbReference type="Proteomes" id="UP000545386"/>
    </source>
</evidence>
<proteinExistence type="predicted"/>
<dbReference type="InterPro" id="IPR035418">
    <property type="entry name" value="AraC-bd_2"/>
</dbReference>
<evidence type="ECO:0000256" key="4">
    <source>
        <dbReference type="SAM" id="MobiDB-lite"/>
    </source>
</evidence>
<evidence type="ECO:0000256" key="1">
    <source>
        <dbReference type="ARBA" id="ARBA00023015"/>
    </source>
</evidence>
<accession>A0A842HNW5</accession>
<keyword evidence="3" id="KW-0804">Transcription</keyword>
<protein>
    <submittedName>
        <fullName evidence="6">AraC family transcriptional regulator</fullName>
    </submittedName>
</protein>
<gene>
    <name evidence="6" type="ORF">GTU67_08620</name>
</gene>
<evidence type="ECO:0000256" key="2">
    <source>
        <dbReference type="ARBA" id="ARBA00023125"/>
    </source>
</evidence>
<dbReference type="PANTHER" id="PTHR46796">
    <property type="entry name" value="HTH-TYPE TRANSCRIPTIONAL ACTIVATOR RHAS-RELATED"/>
    <property type="match status" value="1"/>
</dbReference>
<dbReference type="InterPro" id="IPR018060">
    <property type="entry name" value="HTH_AraC"/>
</dbReference>
<evidence type="ECO:0000313" key="6">
    <source>
        <dbReference type="EMBL" id="MBC2769973.1"/>
    </source>
</evidence>
<keyword evidence="2" id="KW-0238">DNA-binding</keyword>
<dbReference type="AlphaFoldDB" id="A0A842HNW5"/>
<organism evidence="6 7">
    <name type="scientific">Pusillimonas minor</name>
    <dbReference type="NCBI Taxonomy" id="2697024"/>
    <lineage>
        <taxon>Bacteria</taxon>
        <taxon>Pseudomonadati</taxon>
        <taxon>Pseudomonadota</taxon>
        <taxon>Betaproteobacteria</taxon>
        <taxon>Burkholderiales</taxon>
        <taxon>Alcaligenaceae</taxon>
        <taxon>Pusillimonas</taxon>
    </lineage>
</organism>
<sequence>MTSWTQALLGNHMLLASHDAEEVRTRVAALLNDHVLEPGGATLAAKLHGVQADALSLWRLEYGEAVSVKETRPGGEFLIVQLPLTGTVTVQCDEGQWSVSPGTGLIMPSSVPHQLSWEAGAAQIILKVPLQRLHEQYRGLTGTTAHSPLRFDRKIALKATDGEQWSALLRYFCEQVAQPHAMGWLKVKTAEEALIRHLLCAQSATLREHFLGEDSIQVPQRLQRARAYIEAHLSDDITLDDIARHSNTSPRTLTRMCRLQYGVSPMQLVRDLRLDQIRQALINATADNSVSEIALRWGYTHLGRFAAAYRQRFGEAPHDTLQKKRRGMQPFERNDGPDANQNHRH</sequence>
<dbReference type="Pfam" id="PF14525">
    <property type="entry name" value="AraC_binding_2"/>
    <property type="match status" value="1"/>
</dbReference>
<name>A0A842HNW5_9BURK</name>
<dbReference type="GO" id="GO:0043565">
    <property type="term" value="F:sequence-specific DNA binding"/>
    <property type="evidence" value="ECO:0007669"/>
    <property type="project" value="InterPro"/>
</dbReference>
<dbReference type="RefSeq" id="WP_185779680.1">
    <property type="nucleotide sequence ID" value="NZ_JACJUU010000005.1"/>
</dbReference>
<feature type="region of interest" description="Disordered" evidence="4">
    <location>
        <begin position="316"/>
        <end position="345"/>
    </location>
</feature>
<dbReference type="GO" id="GO:0003700">
    <property type="term" value="F:DNA-binding transcription factor activity"/>
    <property type="evidence" value="ECO:0007669"/>
    <property type="project" value="InterPro"/>
</dbReference>